<sequence>MPKSLNAAAKESLPFGRLLRFWRETFELSQEQLALAVDSSTRHINRLENSHVHPSLDMVGKIIETLSLRERDGNYLLLAAGYRPQVRKMDFKSPNLKWLRKAMILSLKALNPYPSMLMDGACNVLMVNRAWLGLFQQSIPDEKLKNINNYIDLFFEYMATEVDSEDWADAQALMAMWLQQEVILNNEDESRRRLTRVTSLPQVPENWKRRAASVDPLASFRVKLEFNGQPTYFYSVVQTVGSVGTAAYVSEPRLSICTYYPVDDIDISSLVENDLAHPLLQEL</sequence>
<dbReference type="SMART" id="SM00530">
    <property type="entry name" value="HTH_XRE"/>
    <property type="match status" value="1"/>
</dbReference>
<dbReference type="Pfam" id="PF17765">
    <property type="entry name" value="MLTR_LBD"/>
    <property type="match status" value="1"/>
</dbReference>
<dbReference type="PANTHER" id="PTHR35010:SF4">
    <property type="entry name" value="BLL5781 PROTEIN"/>
    <property type="match status" value="1"/>
</dbReference>
<gene>
    <name evidence="2" type="ORF">HCU74_00560</name>
</gene>
<dbReference type="PANTHER" id="PTHR35010">
    <property type="entry name" value="BLL4672 PROTEIN-RELATED"/>
    <property type="match status" value="1"/>
</dbReference>
<comment type="caution">
    <text evidence="2">The sequence shown here is derived from an EMBL/GenBank/DDBJ whole genome shotgun (WGS) entry which is preliminary data.</text>
</comment>
<dbReference type="Gene3D" id="3.30.450.180">
    <property type="match status" value="1"/>
</dbReference>
<dbReference type="RefSeq" id="WP_168448454.1">
    <property type="nucleotide sequence ID" value="NZ_JAAWWK010000001.1"/>
</dbReference>
<dbReference type="Proteomes" id="UP000765845">
    <property type="component" value="Unassembled WGS sequence"/>
</dbReference>
<dbReference type="InterPro" id="IPR001387">
    <property type="entry name" value="Cro/C1-type_HTH"/>
</dbReference>
<reference evidence="2 3" key="1">
    <citation type="submission" date="2020-04" db="EMBL/GenBank/DDBJ databases">
        <authorList>
            <person name="Yoon J."/>
        </authorList>
    </citation>
    <scope>NUCLEOTIDE SEQUENCE [LARGE SCALE GENOMIC DNA]</scope>
    <source>
        <strain evidence="2 3">KMU-166</strain>
    </source>
</reference>
<evidence type="ECO:0000259" key="1">
    <source>
        <dbReference type="PROSITE" id="PS50943"/>
    </source>
</evidence>
<evidence type="ECO:0000313" key="2">
    <source>
        <dbReference type="EMBL" id="NKI15897.1"/>
    </source>
</evidence>
<dbReference type="InterPro" id="IPR010982">
    <property type="entry name" value="Lambda_DNA-bd_dom_sf"/>
</dbReference>
<name>A0ABX1GBW4_9GAMM</name>
<organism evidence="2 3">
    <name type="scientific">Spongiibacter thalassae</name>
    <dbReference type="NCBI Taxonomy" id="2721624"/>
    <lineage>
        <taxon>Bacteria</taxon>
        <taxon>Pseudomonadati</taxon>
        <taxon>Pseudomonadota</taxon>
        <taxon>Gammaproteobacteria</taxon>
        <taxon>Cellvibrionales</taxon>
        <taxon>Spongiibacteraceae</taxon>
        <taxon>Spongiibacter</taxon>
    </lineage>
</organism>
<protein>
    <submittedName>
        <fullName evidence="2">Helix-turn-helix transcriptional regulator</fullName>
    </submittedName>
</protein>
<dbReference type="Pfam" id="PF01381">
    <property type="entry name" value="HTH_3"/>
    <property type="match status" value="1"/>
</dbReference>
<keyword evidence="3" id="KW-1185">Reference proteome</keyword>
<evidence type="ECO:0000313" key="3">
    <source>
        <dbReference type="Proteomes" id="UP000765845"/>
    </source>
</evidence>
<dbReference type="InterPro" id="IPR041413">
    <property type="entry name" value="MLTR_LBD"/>
</dbReference>
<dbReference type="CDD" id="cd00093">
    <property type="entry name" value="HTH_XRE"/>
    <property type="match status" value="1"/>
</dbReference>
<accession>A0ABX1GBW4</accession>
<proteinExistence type="predicted"/>
<feature type="domain" description="HTH cro/C1-type" evidence="1">
    <location>
        <begin position="19"/>
        <end position="71"/>
    </location>
</feature>
<dbReference type="Gene3D" id="1.10.260.40">
    <property type="entry name" value="lambda repressor-like DNA-binding domains"/>
    <property type="match status" value="1"/>
</dbReference>
<dbReference type="PROSITE" id="PS50943">
    <property type="entry name" value="HTH_CROC1"/>
    <property type="match status" value="1"/>
</dbReference>
<dbReference type="SUPFAM" id="SSF47413">
    <property type="entry name" value="lambda repressor-like DNA-binding domains"/>
    <property type="match status" value="1"/>
</dbReference>
<dbReference type="EMBL" id="JAAWWK010000001">
    <property type="protein sequence ID" value="NKI15897.1"/>
    <property type="molecule type" value="Genomic_DNA"/>
</dbReference>